<dbReference type="InterPro" id="IPR011697">
    <property type="entry name" value="Peptidase_C26"/>
</dbReference>
<dbReference type="RefSeq" id="WP_187580105.1">
    <property type="nucleotide sequence ID" value="NZ_CP060713.1"/>
</dbReference>
<dbReference type="GO" id="GO:0006598">
    <property type="term" value="P:polyamine catabolic process"/>
    <property type="evidence" value="ECO:0007669"/>
    <property type="project" value="TreeGrafter"/>
</dbReference>
<dbReference type="AlphaFoldDB" id="A0A7G9RF90"/>
<accession>A0A7G9RF90</accession>
<dbReference type="PANTHER" id="PTHR43235:SF1">
    <property type="entry name" value="GLUTAMINE AMIDOTRANSFERASE PB2B2.05-RELATED"/>
    <property type="match status" value="1"/>
</dbReference>
<name>A0A7G9RF90_9ACTN</name>
<keyword evidence="2" id="KW-1185">Reference proteome</keyword>
<organism evidence="1 2">
    <name type="scientific">Nocardioides mesophilus</name>
    <dbReference type="NCBI Taxonomy" id="433659"/>
    <lineage>
        <taxon>Bacteria</taxon>
        <taxon>Bacillati</taxon>
        <taxon>Actinomycetota</taxon>
        <taxon>Actinomycetes</taxon>
        <taxon>Propionibacteriales</taxon>
        <taxon>Nocardioidaceae</taxon>
        <taxon>Nocardioides</taxon>
    </lineage>
</organism>
<dbReference type="PANTHER" id="PTHR43235">
    <property type="entry name" value="GLUTAMINE AMIDOTRANSFERASE PB2B2.05-RELATED"/>
    <property type="match status" value="1"/>
</dbReference>
<keyword evidence="1" id="KW-0378">Hydrolase</keyword>
<dbReference type="EMBL" id="CP060713">
    <property type="protein sequence ID" value="QNN54265.1"/>
    <property type="molecule type" value="Genomic_DNA"/>
</dbReference>
<gene>
    <name evidence="1" type="ORF">H9L09_07965</name>
</gene>
<proteinExistence type="predicted"/>
<dbReference type="Proteomes" id="UP000515947">
    <property type="component" value="Chromosome"/>
</dbReference>
<dbReference type="Gene3D" id="3.40.50.880">
    <property type="match status" value="1"/>
</dbReference>
<dbReference type="CDD" id="cd01745">
    <property type="entry name" value="GATase1_2"/>
    <property type="match status" value="1"/>
</dbReference>
<reference evidence="1 2" key="1">
    <citation type="submission" date="2020-08" db="EMBL/GenBank/DDBJ databases">
        <title>Genome sequence of Nocardioides mesophilus KACC 16243T.</title>
        <authorList>
            <person name="Hyun D.-W."/>
            <person name="Bae J.-W."/>
        </authorList>
    </citation>
    <scope>NUCLEOTIDE SEQUENCE [LARGE SCALE GENOMIC DNA]</scope>
    <source>
        <strain evidence="1 2">KACC 16243</strain>
    </source>
</reference>
<dbReference type="InterPro" id="IPR044668">
    <property type="entry name" value="PuuD-like"/>
</dbReference>
<evidence type="ECO:0000313" key="2">
    <source>
        <dbReference type="Proteomes" id="UP000515947"/>
    </source>
</evidence>
<dbReference type="PROSITE" id="PS51273">
    <property type="entry name" value="GATASE_TYPE_1"/>
    <property type="match status" value="1"/>
</dbReference>
<protein>
    <submittedName>
        <fullName evidence="1">Gamma-glutamyl-gamma-aminobutyrate hydrolase family protein</fullName>
    </submittedName>
</protein>
<dbReference type="Pfam" id="PF07722">
    <property type="entry name" value="Peptidase_C26"/>
    <property type="match status" value="1"/>
</dbReference>
<dbReference type="SUPFAM" id="SSF52317">
    <property type="entry name" value="Class I glutamine amidotransferase-like"/>
    <property type="match status" value="1"/>
</dbReference>
<sequence length="233" mass="24750">MQAPVIGLSTYREQARWGVWDAPADLLPTTYAEAVERAGGVPVLLPPLDPSAAPTVVTRLDGLVICGGADVDPERYGAAPHPRTAGWRPGRDAWELALLDAADAAGLPVLGICRGMQVMAVHRGGELDQHTPDVVGHDEHSPGGDAYGSVDVDTLPGTRLRALVGDKGEVDCHHHQSVRRHPGYVPAARAADGTLEAMEAPGDRFELAVQWHPETRDDAGLFRGLVAAAQRRP</sequence>
<evidence type="ECO:0000313" key="1">
    <source>
        <dbReference type="EMBL" id="QNN54265.1"/>
    </source>
</evidence>
<dbReference type="GO" id="GO:0033969">
    <property type="term" value="F:gamma-glutamyl-gamma-aminobutyrate hydrolase activity"/>
    <property type="evidence" value="ECO:0007669"/>
    <property type="project" value="TreeGrafter"/>
</dbReference>
<dbReference type="InterPro" id="IPR029062">
    <property type="entry name" value="Class_I_gatase-like"/>
</dbReference>
<dbReference type="GO" id="GO:0005829">
    <property type="term" value="C:cytosol"/>
    <property type="evidence" value="ECO:0007669"/>
    <property type="project" value="TreeGrafter"/>
</dbReference>
<dbReference type="KEGG" id="nmes:H9L09_07965"/>